<name>A0A9C7EYJ1_9VIRU</name>
<evidence type="ECO:0000313" key="2">
    <source>
        <dbReference type="EMBL" id="BDT62405.1"/>
    </source>
</evidence>
<feature type="compositionally biased region" description="Low complexity" evidence="1">
    <location>
        <begin position="90"/>
        <end position="110"/>
    </location>
</feature>
<feature type="region of interest" description="Disordered" evidence="1">
    <location>
        <begin position="88"/>
        <end position="110"/>
    </location>
</feature>
<evidence type="ECO:0000256" key="1">
    <source>
        <dbReference type="SAM" id="MobiDB-lite"/>
    </source>
</evidence>
<dbReference type="EMBL" id="LC738874">
    <property type="protein sequence ID" value="BDT62405.1"/>
    <property type="molecule type" value="Genomic_DNA"/>
</dbReference>
<reference evidence="2" key="1">
    <citation type="submission" date="2022-10" db="EMBL/GenBank/DDBJ databases">
        <title>Genome sequences of endogenous nimaviruses in decapod crustaceans.</title>
        <authorList>
            <person name="Kawato S."/>
            <person name="Nozaki R."/>
            <person name="Kondo H."/>
            <person name="Hirono I."/>
        </authorList>
    </citation>
    <scope>NUCLEOTIDE SEQUENCE</scope>
    <source>
        <strain evidence="2">Okinawa2016</strain>
    </source>
</reference>
<sequence length="244" mass="28312">MTDKPKALKANTDNDVDIILTDKDKEKLNRTYSIDDVTHHKDTSYSSLNKYNEYKNVYLDAREKEKKMDNKIISNNLVHKEENLTKEENVSLNTSDTNSTTINNNNNSNINNDVHKNVTFLNTNTPDPVILNNATSNVNVDNEKKLKKLHFIDIVKMAYIQKKNKDKDNMKKGQNTTTECYHSSNVSSQKQKSFNNIDHVNCDDMKKDTKEQEKMNCFKCFICVFNRLLNFLEVLIKSKFKSVI</sequence>
<accession>A0A9C7EYJ1</accession>
<organism evidence="2">
    <name type="scientific">Melicertus latisulcatus majanivirus</name>
    <dbReference type="NCBI Taxonomy" id="2984277"/>
    <lineage>
        <taxon>Viruses</taxon>
        <taxon>Viruses incertae sedis</taxon>
        <taxon>Naldaviricetes</taxon>
        <taxon>Nimaviridae</taxon>
    </lineage>
</organism>
<protein>
    <submittedName>
        <fullName evidence="2">Uncharacterized protein</fullName>
    </submittedName>
</protein>
<proteinExistence type="predicted"/>